<keyword evidence="3" id="KW-0472">Membrane</keyword>
<dbReference type="AlphaFoldDB" id="A0A0M9G8Q2"/>
<evidence type="ECO:0000256" key="2">
    <source>
        <dbReference type="SAM" id="MobiDB-lite"/>
    </source>
</evidence>
<keyword evidence="3" id="KW-1133">Transmembrane helix</keyword>
<feature type="transmembrane region" description="Helical" evidence="3">
    <location>
        <begin position="620"/>
        <end position="641"/>
    </location>
</feature>
<evidence type="ECO:0000256" key="1">
    <source>
        <dbReference type="SAM" id="Coils"/>
    </source>
</evidence>
<dbReference type="OMA" id="EAHECTR"/>
<feature type="coiled-coil region" evidence="1">
    <location>
        <begin position="227"/>
        <end position="448"/>
    </location>
</feature>
<sequence length="648" mass="72771">MPMPQQHPQKQRRVVSCTPLSTSTTLKESAATHSAEASRLIPAATTSEDASTLQLRHSLQLQKKRYDELLADSHKLRSEYDAYQLRMEHVARQYKQQALQDKHMLEELRLTGTAGSLDEVYVTGLKRQIGELQKKLTESMAAAEKAYQRQREAEEARMATEKSKREDLAALASQIAHFGRASSTPIAESAGSPDAGEQKEGKEDEESVEIDEKKAAPVENVDVNARLLQAQAQLAVRQAEVDELRTQLQLRDSAHQQQSEEHTQDLQTLRMEVEQFKEHESALKASHMADLKKEAAEFAEKEAALRREVETARAQVQKASMEQSSQRVAKELLETQEREQEERMQAKDRELQSARASLQSVQAAMEAAHGELREMEMTLHDAQTENRQLQAKVDQTSAELLRSEQLLASREDDLLDAEKERQRLRAMLRREEEETLRVQQQLTQLQRSEAERGLGTAAAAATAAQLFAHNEAAGDGTGGEGEDDAAQLSSVVATQRQTIQSLHSRIEVLENELTAREVALRRQQAQAQEISAARIEFMKAKEEANTRVAQYKDRIERLENDLAAARRSGATAVSVFGMEDGRTTPQAQFLTSSMERHHFLMEAKRSADSYRISRVRQMRLAFFSVLSLVVGMTLYATFALAPPPAEKQ</sequence>
<dbReference type="Proteomes" id="UP000037923">
    <property type="component" value="Unassembled WGS sequence"/>
</dbReference>
<evidence type="ECO:0000313" key="5">
    <source>
        <dbReference type="Proteomes" id="UP000037923"/>
    </source>
</evidence>
<feature type="region of interest" description="Disordered" evidence="2">
    <location>
        <begin position="1"/>
        <end position="36"/>
    </location>
</feature>
<feature type="region of interest" description="Disordered" evidence="2">
    <location>
        <begin position="179"/>
        <end position="216"/>
    </location>
</feature>
<keyword evidence="1" id="KW-0175">Coiled coil</keyword>
<keyword evidence="5" id="KW-1185">Reference proteome</keyword>
<proteinExistence type="predicted"/>
<protein>
    <submittedName>
        <fullName evidence="4">Uncharacterized protein</fullName>
    </submittedName>
</protein>
<comment type="caution">
    <text evidence="4">The sequence shown here is derived from an EMBL/GenBank/DDBJ whole genome shotgun (WGS) entry which is preliminary data.</text>
</comment>
<dbReference type="OrthoDB" id="252736at2759"/>
<organism evidence="4 5">
    <name type="scientific">Leptomonas pyrrhocoris</name>
    <name type="common">Firebug parasite</name>
    <dbReference type="NCBI Taxonomy" id="157538"/>
    <lineage>
        <taxon>Eukaryota</taxon>
        <taxon>Discoba</taxon>
        <taxon>Euglenozoa</taxon>
        <taxon>Kinetoplastea</taxon>
        <taxon>Metakinetoplastina</taxon>
        <taxon>Trypanosomatida</taxon>
        <taxon>Trypanosomatidae</taxon>
        <taxon>Leishmaniinae</taxon>
        <taxon>Leptomonas</taxon>
    </lineage>
</organism>
<evidence type="ECO:0000313" key="4">
    <source>
        <dbReference type="EMBL" id="KPA84796.1"/>
    </source>
</evidence>
<evidence type="ECO:0000256" key="3">
    <source>
        <dbReference type="SAM" id="Phobius"/>
    </source>
</evidence>
<feature type="compositionally biased region" description="Polar residues" evidence="2">
    <location>
        <begin position="18"/>
        <end position="27"/>
    </location>
</feature>
<feature type="coiled-coil region" evidence="1">
    <location>
        <begin position="492"/>
        <end position="568"/>
    </location>
</feature>
<name>A0A0M9G8Q2_LEPPY</name>
<keyword evidence="3" id="KW-0812">Transmembrane</keyword>
<dbReference type="GeneID" id="26901573"/>
<dbReference type="RefSeq" id="XP_015663235.1">
    <property type="nucleotide sequence ID" value="XM_015797715.1"/>
</dbReference>
<gene>
    <name evidence="4" type="ORF">ABB37_01278</name>
</gene>
<dbReference type="VEuPathDB" id="TriTrypDB:LpyrH10_02_2520"/>
<accession>A0A0M9G8Q2</accession>
<dbReference type="EMBL" id="LGTL01000002">
    <property type="protein sequence ID" value="KPA84796.1"/>
    <property type="molecule type" value="Genomic_DNA"/>
</dbReference>
<reference evidence="4 5" key="1">
    <citation type="submission" date="2015-07" db="EMBL/GenBank/DDBJ databases">
        <title>High-quality genome of monoxenous trypanosomatid Leptomonas pyrrhocoris.</title>
        <authorList>
            <person name="Flegontov P."/>
            <person name="Butenko A."/>
            <person name="Firsov S."/>
            <person name="Vlcek C."/>
            <person name="Logacheva M.D."/>
            <person name="Field M."/>
            <person name="Filatov D."/>
            <person name="Flegontova O."/>
            <person name="Gerasimov E."/>
            <person name="Jackson A.P."/>
            <person name="Kelly S."/>
            <person name="Opperdoes F."/>
            <person name="O'Reilly A."/>
            <person name="Votypka J."/>
            <person name="Yurchenko V."/>
            <person name="Lukes J."/>
        </authorList>
    </citation>
    <scope>NUCLEOTIDE SEQUENCE [LARGE SCALE GENOMIC DNA]</scope>
    <source>
        <strain evidence="4">H10</strain>
    </source>
</reference>